<dbReference type="AlphaFoldDB" id="A0A6M4HC59"/>
<proteinExistence type="predicted"/>
<evidence type="ECO:0000313" key="3">
    <source>
        <dbReference type="EMBL" id="QJR16183.1"/>
    </source>
</evidence>
<keyword evidence="1" id="KW-1133">Transmembrane helix</keyword>
<name>A0A6M4HC59_9PROT</name>
<dbReference type="CDD" id="cd00130">
    <property type="entry name" value="PAS"/>
    <property type="match status" value="1"/>
</dbReference>
<reference evidence="3 4" key="1">
    <citation type="submission" date="2020-04" db="EMBL/GenBank/DDBJ databases">
        <title>Usitatibacter rugosus gen. nov., sp. nov. and Usitatibacter palustris sp. nov., novel members of Usitatibacteraceae fam. nov. within the order Nitrosomonadales isolated from soil.</title>
        <authorList>
            <person name="Huber K.J."/>
            <person name="Neumann-Schaal M."/>
            <person name="Geppert A."/>
            <person name="Luckner M."/>
            <person name="Wanner G."/>
            <person name="Overmann J."/>
        </authorList>
    </citation>
    <scope>NUCLEOTIDE SEQUENCE [LARGE SCALE GENOMIC DNA]</scope>
    <source>
        <strain evidence="3 4">Swamp67</strain>
    </source>
</reference>
<dbReference type="Gene3D" id="3.30.450.20">
    <property type="entry name" value="PAS domain"/>
    <property type="match status" value="1"/>
</dbReference>
<dbReference type="InterPro" id="IPR000014">
    <property type="entry name" value="PAS"/>
</dbReference>
<keyword evidence="4" id="KW-1185">Reference proteome</keyword>
<accession>A0A6M4HC59</accession>
<dbReference type="RefSeq" id="WP_171164082.1">
    <property type="nucleotide sequence ID" value="NZ_CP053073.1"/>
</dbReference>
<protein>
    <recommendedName>
        <fullName evidence="2">PAS domain-containing protein</fullName>
    </recommendedName>
</protein>
<feature type="transmembrane region" description="Helical" evidence="1">
    <location>
        <begin position="92"/>
        <end position="118"/>
    </location>
</feature>
<evidence type="ECO:0000259" key="2">
    <source>
        <dbReference type="PROSITE" id="PS50112"/>
    </source>
</evidence>
<feature type="domain" description="PAS" evidence="2">
    <location>
        <begin position="245"/>
        <end position="296"/>
    </location>
</feature>
<dbReference type="SMART" id="SM00091">
    <property type="entry name" value="PAS"/>
    <property type="match status" value="1"/>
</dbReference>
<dbReference type="SUPFAM" id="SSF55785">
    <property type="entry name" value="PYP-like sensor domain (PAS domain)"/>
    <property type="match status" value="1"/>
</dbReference>
<feature type="transmembrane region" description="Helical" evidence="1">
    <location>
        <begin position="62"/>
        <end position="80"/>
    </location>
</feature>
<evidence type="ECO:0000256" key="1">
    <source>
        <dbReference type="SAM" id="Phobius"/>
    </source>
</evidence>
<dbReference type="EMBL" id="CP053073">
    <property type="protein sequence ID" value="QJR16183.1"/>
    <property type="molecule type" value="Genomic_DNA"/>
</dbReference>
<feature type="transmembrane region" description="Helical" evidence="1">
    <location>
        <begin position="124"/>
        <end position="143"/>
    </location>
</feature>
<feature type="transmembrane region" description="Helical" evidence="1">
    <location>
        <begin position="31"/>
        <end position="50"/>
    </location>
</feature>
<dbReference type="Proteomes" id="UP000503096">
    <property type="component" value="Chromosome"/>
</dbReference>
<organism evidence="3 4">
    <name type="scientific">Usitatibacter palustris</name>
    <dbReference type="NCBI Taxonomy" id="2732487"/>
    <lineage>
        <taxon>Bacteria</taxon>
        <taxon>Pseudomonadati</taxon>
        <taxon>Pseudomonadota</taxon>
        <taxon>Betaproteobacteria</taxon>
        <taxon>Nitrosomonadales</taxon>
        <taxon>Usitatibacteraceae</taxon>
        <taxon>Usitatibacter</taxon>
    </lineage>
</organism>
<sequence>MSTAPASRTGTRRSPVDPAVRALQVEEVYRFAGNAAGFSYVGALFCMLVFWDTNDLARGSVWFFYASAVTLLRYMIVLSYKRREPGADVERWAKLVIFANLLAGIQWGLLGTVLFPLTHGYRELFTIMVITCFVGGSLTAYSAIRGAHQALAIPAIIPPAVYLFFVQQGTQVWAGTTALLFCVAIVYYSIKLNRHLEERFRMQVEHEDLLRVTGGVAERLSVENRELAHRAAVRGASMETARGEAERLFTHFLRLPLPVIECDGQARIVMCNAAAERLLGEREVDLVGRPLATHLVPVARKSRDPVGVDSWMGPVVESATLEVEILAHGIKVARGVMASFTRLPALEGATIPGFGVVLAAPPGKNGSSGT</sequence>
<keyword evidence="1" id="KW-0472">Membrane</keyword>
<dbReference type="PROSITE" id="PS50112">
    <property type="entry name" value="PAS"/>
    <property type="match status" value="1"/>
</dbReference>
<dbReference type="InParanoid" id="A0A6M4HC59"/>
<evidence type="ECO:0000313" key="4">
    <source>
        <dbReference type="Proteomes" id="UP000503096"/>
    </source>
</evidence>
<dbReference type="Pfam" id="PF13188">
    <property type="entry name" value="PAS_8"/>
    <property type="match status" value="1"/>
</dbReference>
<dbReference type="KEGG" id="upl:DSM104440_03012"/>
<feature type="transmembrane region" description="Helical" evidence="1">
    <location>
        <begin position="172"/>
        <end position="190"/>
    </location>
</feature>
<gene>
    <name evidence="3" type="ORF">DSM104440_03012</name>
</gene>
<keyword evidence="1" id="KW-0812">Transmembrane</keyword>
<dbReference type="InterPro" id="IPR035965">
    <property type="entry name" value="PAS-like_dom_sf"/>
</dbReference>
<feature type="transmembrane region" description="Helical" evidence="1">
    <location>
        <begin position="150"/>
        <end position="166"/>
    </location>
</feature>